<dbReference type="HOGENOM" id="CLU_2955929_0_0_7"/>
<accession>E6X1S9</accession>
<organism evidence="1 2">
    <name type="scientific">Nitratifractor salsuginis (strain DSM 16511 / JCM 12458 / E9I37-1)</name>
    <dbReference type="NCBI Taxonomy" id="749222"/>
    <lineage>
        <taxon>Bacteria</taxon>
        <taxon>Pseudomonadati</taxon>
        <taxon>Campylobacterota</taxon>
        <taxon>Epsilonproteobacteria</taxon>
        <taxon>Campylobacterales</taxon>
        <taxon>Sulfurovaceae</taxon>
        <taxon>Nitratifractor</taxon>
    </lineage>
</organism>
<proteinExistence type="predicted"/>
<dbReference type="STRING" id="749222.Nitsa_1825"/>
<evidence type="ECO:0000313" key="2">
    <source>
        <dbReference type="Proteomes" id="UP000008633"/>
    </source>
</evidence>
<dbReference type="KEGG" id="nsa:Nitsa_1825"/>
<protein>
    <submittedName>
        <fullName evidence="1">Uncharacterized protein</fullName>
    </submittedName>
</protein>
<dbReference type="EMBL" id="CP002452">
    <property type="protein sequence ID" value="ADV47070.1"/>
    <property type="molecule type" value="Genomic_DNA"/>
</dbReference>
<gene>
    <name evidence="1" type="ordered locus">Nitsa_1825</name>
</gene>
<reference evidence="1 2" key="1">
    <citation type="journal article" date="2011" name="Stand. Genomic Sci.">
        <title>Complete genome sequence of Nitratifractor salsuginis type strain (E9I37-1).</title>
        <authorList>
            <person name="Anderson I."/>
            <person name="Sikorski J."/>
            <person name="Zeytun A."/>
            <person name="Nolan M."/>
            <person name="Lapidus A."/>
            <person name="Lucas S."/>
            <person name="Hammon N."/>
            <person name="Deshpande S."/>
            <person name="Cheng J.F."/>
            <person name="Tapia R."/>
            <person name="Han C."/>
            <person name="Goodwin L."/>
            <person name="Pitluck S."/>
            <person name="Liolios K."/>
            <person name="Pagani I."/>
            <person name="Ivanova N."/>
            <person name="Huntemann M."/>
            <person name="Mavromatis K."/>
            <person name="Ovchinikova G."/>
            <person name="Pati A."/>
            <person name="Chen A."/>
            <person name="Palaniappan K."/>
            <person name="Land M."/>
            <person name="Hauser L."/>
            <person name="Brambilla E.M."/>
            <person name="Ngatchou-Djao O.D."/>
            <person name="Rohde M."/>
            <person name="Tindall B.J."/>
            <person name="Goker M."/>
            <person name="Detter J.C."/>
            <person name="Woyke T."/>
            <person name="Bristow J."/>
            <person name="Eisen J.A."/>
            <person name="Markowitz V."/>
            <person name="Hugenholtz P."/>
            <person name="Klenk H.P."/>
            <person name="Kyrpides N.C."/>
        </authorList>
    </citation>
    <scope>NUCLEOTIDE SEQUENCE [LARGE SCALE GENOMIC DNA]</scope>
    <source>
        <strain evidence="2">DSM 16511 / JCM 12458 / E9I37-1</strain>
    </source>
</reference>
<name>E6X1S9_NITSE</name>
<evidence type="ECO:0000313" key="1">
    <source>
        <dbReference type="EMBL" id="ADV47070.1"/>
    </source>
</evidence>
<keyword evidence="2" id="KW-1185">Reference proteome</keyword>
<dbReference type="Proteomes" id="UP000008633">
    <property type="component" value="Chromosome"/>
</dbReference>
<reference evidence="2" key="2">
    <citation type="submission" date="2011-01" db="EMBL/GenBank/DDBJ databases">
        <title>The complete genome of Nitratifractor salsuginis DSM 16511.</title>
        <authorList>
            <consortium name="US DOE Joint Genome Institute (JGI-PGF)"/>
            <person name="Lucas S."/>
            <person name="Copeland A."/>
            <person name="Lapidus A."/>
            <person name="Bruce D."/>
            <person name="Goodwin L."/>
            <person name="Pitluck S."/>
            <person name="Kyrpides N."/>
            <person name="Mavromatis K."/>
            <person name="Ivanova N."/>
            <person name="Mikhailova N."/>
            <person name="Zeytun A."/>
            <person name="Detter J.C."/>
            <person name="Tapia R."/>
            <person name="Han C."/>
            <person name="Land M."/>
            <person name="Hauser L."/>
            <person name="Markowitz V."/>
            <person name="Cheng J.-F."/>
            <person name="Hugenholtz P."/>
            <person name="Woyke T."/>
            <person name="Wu D."/>
            <person name="Tindall B."/>
            <person name="Schuetze A."/>
            <person name="Brambilla E."/>
            <person name="Klenk H.-P."/>
            <person name="Eisen J.A."/>
        </authorList>
    </citation>
    <scope>NUCLEOTIDE SEQUENCE [LARGE SCALE GENOMIC DNA]</scope>
    <source>
        <strain evidence="2">DSM 16511 / JCM 12458 / E9I37-1</strain>
    </source>
</reference>
<sequence>MSATTSLRDLVDLANEPDVSRAKIEAKIKELDRETIEGMLIKAVYIVSIYMDGKEEEEE</sequence>
<dbReference type="AlphaFoldDB" id="E6X1S9"/>